<feature type="transmembrane region" description="Helical" evidence="7">
    <location>
        <begin position="36"/>
        <end position="56"/>
    </location>
</feature>
<keyword evidence="4 7" id="KW-0812">Transmembrane</keyword>
<feature type="transmembrane region" description="Helical" evidence="7">
    <location>
        <begin position="152"/>
        <end position="173"/>
    </location>
</feature>
<evidence type="ECO:0000256" key="2">
    <source>
        <dbReference type="ARBA" id="ARBA00008640"/>
    </source>
</evidence>
<evidence type="ECO:0000256" key="3">
    <source>
        <dbReference type="ARBA" id="ARBA00022475"/>
    </source>
</evidence>
<evidence type="ECO:0000256" key="5">
    <source>
        <dbReference type="ARBA" id="ARBA00022989"/>
    </source>
</evidence>
<evidence type="ECO:0000256" key="6">
    <source>
        <dbReference type="ARBA" id="ARBA00023136"/>
    </source>
</evidence>
<keyword evidence="11" id="KW-1185">Reference proteome</keyword>
<dbReference type="Pfam" id="PF09335">
    <property type="entry name" value="VTT_dom"/>
    <property type="match status" value="1"/>
</dbReference>
<feature type="transmembrane region" description="Helical" evidence="7">
    <location>
        <begin position="179"/>
        <end position="200"/>
    </location>
</feature>
<dbReference type="InterPro" id="IPR032816">
    <property type="entry name" value="VTT_dom"/>
</dbReference>
<evidence type="ECO:0000313" key="10">
    <source>
        <dbReference type="EMBL" id="UQN30146.1"/>
    </source>
</evidence>
<evidence type="ECO:0000313" key="11">
    <source>
        <dbReference type="Proteomes" id="UP001055868"/>
    </source>
</evidence>
<reference evidence="10" key="1">
    <citation type="submission" date="2022-05" db="EMBL/GenBank/DDBJ databases">
        <title>Genomic analysis of Brachybacterium sp. CBA3104.</title>
        <authorList>
            <person name="Roh S.W."/>
            <person name="Kim Y.B."/>
            <person name="Kim Y."/>
        </authorList>
    </citation>
    <scope>NUCLEOTIDE SEQUENCE</scope>
    <source>
        <strain evidence="10">CBA3104</strain>
    </source>
</reference>
<evidence type="ECO:0000256" key="8">
    <source>
        <dbReference type="SAM" id="MobiDB-lite"/>
    </source>
</evidence>
<name>A0ABY4N8K8_9MICO</name>
<feature type="region of interest" description="Disordered" evidence="8">
    <location>
        <begin position="211"/>
        <end position="240"/>
    </location>
</feature>
<dbReference type="RefSeq" id="WP_249479312.1">
    <property type="nucleotide sequence ID" value="NZ_CP097218.1"/>
</dbReference>
<evidence type="ECO:0000256" key="7">
    <source>
        <dbReference type="RuleBase" id="RU366058"/>
    </source>
</evidence>
<sequence>MLRSLALVAVVLLMVWLALTVRLPSLDVLQQRLEDYGWAAFLVFALLYAVVALTPIPVTIMAVAGGMLFGVLEGGVLSIVGVMLGCWGAYWVARLLGRGVVGKILGSHARTVGDRLENGGFAAVFLLRVMPGLPYWPVNYGAGAFGITQREFLTASLIACIPGQVSLVAIGAFLADPGVMIGVVLAASWAVVIVMTIWGYRAFRGTARRPLPGSRPHGDGGRAVADGSDADPGDVADDQA</sequence>
<keyword evidence="6 7" id="KW-0472">Membrane</keyword>
<evidence type="ECO:0000256" key="4">
    <source>
        <dbReference type="ARBA" id="ARBA00022692"/>
    </source>
</evidence>
<accession>A0ABY4N8K8</accession>
<dbReference type="PANTHER" id="PTHR12677:SF59">
    <property type="entry name" value="GOLGI APPARATUS MEMBRANE PROTEIN TVP38-RELATED"/>
    <property type="match status" value="1"/>
</dbReference>
<dbReference type="EMBL" id="CP097218">
    <property type="protein sequence ID" value="UQN30146.1"/>
    <property type="molecule type" value="Genomic_DNA"/>
</dbReference>
<comment type="similarity">
    <text evidence="2 7">Belongs to the TVP38/TMEM64 family.</text>
</comment>
<feature type="transmembrane region" description="Helical" evidence="7">
    <location>
        <begin position="68"/>
        <end position="93"/>
    </location>
</feature>
<keyword evidence="3 7" id="KW-1003">Cell membrane</keyword>
<dbReference type="InterPro" id="IPR015414">
    <property type="entry name" value="TMEM64"/>
</dbReference>
<proteinExistence type="inferred from homology"/>
<organism evidence="10 11">
    <name type="scientific">Brachybacterium kimchii</name>
    <dbReference type="NCBI Taxonomy" id="2942909"/>
    <lineage>
        <taxon>Bacteria</taxon>
        <taxon>Bacillati</taxon>
        <taxon>Actinomycetota</taxon>
        <taxon>Actinomycetes</taxon>
        <taxon>Micrococcales</taxon>
        <taxon>Dermabacteraceae</taxon>
        <taxon>Brachybacterium</taxon>
    </lineage>
</organism>
<dbReference type="Proteomes" id="UP001055868">
    <property type="component" value="Chromosome"/>
</dbReference>
<evidence type="ECO:0000259" key="9">
    <source>
        <dbReference type="Pfam" id="PF09335"/>
    </source>
</evidence>
<comment type="subcellular location">
    <subcellularLocation>
        <location evidence="1 7">Cell membrane</location>
        <topology evidence="1 7">Multi-pass membrane protein</topology>
    </subcellularLocation>
</comment>
<evidence type="ECO:0000256" key="1">
    <source>
        <dbReference type="ARBA" id="ARBA00004651"/>
    </source>
</evidence>
<gene>
    <name evidence="10" type="ORF">M4486_02005</name>
</gene>
<comment type="caution">
    <text evidence="7">Lacks conserved residue(s) required for the propagation of feature annotation.</text>
</comment>
<dbReference type="PANTHER" id="PTHR12677">
    <property type="entry name" value="GOLGI APPARATUS MEMBRANE PROTEIN TVP38-RELATED"/>
    <property type="match status" value="1"/>
</dbReference>
<feature type="domain" description="VTT" evidence="9">
    <location>
        <begin position="56"/>
        <end position="172"/>
    </location>
</feature>
<feature type="compositionally biased region" description="Acidic residues" evidence="8">
    <location>
        <begin position="228"/>
        <end position="240"/>
    </location>
</feature>
<protein>
    <recommendedName>
        <fullName evidence="7">TVP38/TMEM64 family membrane protein</fullName>
    </recommendedName>
</protein>
<keyword evidence="5 7" id="KW-1133">Transmembrane helix</keyword>